<protein>
    <submittedName>
        <fullName evidence="1">Uncharacterized protein</fullName>
    </submittedName>
</protein>
<name>A0ABY4RY04_9BACL</name>
<accession>A0ABY4RY04</accession>
<gene>
    <name evidence="1" type="ORF">SK3146_06582</name>
</gene>
<dbReference type="EMBL" id="CP027059">
    <property type="protein sequence ID" value="UQZ87285.1"/>
    <property type="molecule type" value="Genomic_DNA"/>
</dbReference>
<dbReference type="Proteomes" id="UP001057134">
    <property type="component" value="Chromosome"/>
</dbReference>
<reference evidence="1" key="1">
    <citation type="submission" date="2018-02" db="EMBL/GenBank/DDBJ databases">
        <authorList>
            <person name="Kim S.-K."/>
            <person name="Jung H.-I."/>
            <person name="Lee S.-W."/>
        </authorList>
    </citation>
    <scope>NUCLEOTIDE SEQUENCE</scope>
    <source>
        <strain evidence="1">SK3146</strain>
    </source>
</reference>
<evidence type="ECO:0000313" key="2">
    <source>
        <dbReference type="Proteomes" id="UP001057134"/>
    </source>
</evidence>
<dbReference type="RefSeq" id="WP_249862754.1">
    <property type="nucleotide sequence ID" value="NZ_CP027059.1"/>
</dbReference>
<reference evidence="1" key="2">
    <citation type="journal article" date="2021" name="J Anim Sci Technol">
        <title>Complete genome sequence of Paenibacillus konkukensis sp. nov. SK3146 as a potential probiotic strain.</title>
        <authorList>
            <person name="Jung H.I."/>
            <person name="Park S."/>
            <person name="Niu K.M."/>
            <person name="Lee S.W."/>
            <person name="Kothari D."/>
            <person name="Yi K.J."/>
            <person name="Kim S.K."/>
        </authorList>
    </citation>
    <scope>NUCLEOTIDE SEQUENCE</scope>
    <source>
        <strain evidence="1">SK3146</strain>
    </source>
</reference>
<keyword evidence="2" id="KW-1185">Reference proteome</keyword>
<sequence length="66" mass="7370">MQGQKIKAIEIKNKLLDEEKEIRTATMRIELQKLQGGAGATQSWTDTLKEIAQRCKAKRAGVAVDE</sequence>
<proteinExistence type="predicted"/>
<evidence type="ECO:0000313" key="1">
    <source>
        <dbReference type="EMBL" id="UQZ87285.1"/>
    </source>
</evidence>
<organism evidence="1 2">
    <name type="scientific">Paenibacillus konkukensis</name>
    <dbReference type="NCBI Taxonomy" id="2020716"/>
    <lineage>
        <taxon>Bacteria</taxon>
        <taxon>Bacillati</taxon>
        <taxon>Bacillota</taxon>
        <taxon>Bacilli</taxon>
        <taxon>Bacillales</taxon>
        <taxon>Paenibacillaceae</taxon>
        <taxon>Paenibacillus</taxon>
    </lineage>
</organism>